<name>A0A9D4ZLN6_ADICA</name>
<dbReference type="Proteomes" id="UP000886520">
    <property type="component" value="Chromosome 5"/>
</dbReference>
<reference evidence="1 2" key="1">
    <citation type="submission" date="2021-01" db="EMBL/GenBank/DDBJ databases">
        <title>Adiantum capillus-veneris genome.</title>
        <authorList>
            <person name="Fang Y."/>
            <person name="Liao Q."/>
        </authorList>
    </citation>
    <scope>NUCLEOTIDE SEQUENCE [LARGE SCALE GENOMIC DNA]</scope>
    <source>
        <strain evidence="1">H3</strain>
        <tissue evidence="1">Leaf</tissue>
    </source>
</reference>
<protein>
    <submittedName>
        <fullName evidence="1">Uncharacterized protein</fullName>
    </submittedName>
</protein>
<comment type="caution">
    <text evidence="1">The sequence shown here is derived from an EMBL/GenBank/DDBJ whole genome shotgun (WGS) entry which is preliminary data.</text>
</comment>
<proteinExistence type="predicted"/>
<accession>A0A9D4ZLN6</accession>
<gene>
    <name evidence="1" type="ORF">GOP47_0005528</name>
</gene>
<sequence length="118" mass="13294">MLLPIYHNVISVLVGKMIPEQAVQLKKILRTQLVRVVDALTLNEITTTLRDERRLQTLLSEVVRSTALKFEGADISDVQYLLFSIVGDMPKCAIDLRADLPEDIQKEISSYVLLKTVA</sequence>
<keyword evidence="2" id="KW-1185">Reference proteome</keyword>
<evidence type="ECO:0000313" key="2">
    <source>
        <dbReference type="Proteomes" id="UP000886520"/>
    </source>
</evidence>
<organism evidence="1 2">
    <name type="scientific">Adiantum capillus-veneris</name>
    <name type="common">Maidenhair fern</name>
    <dbReference type="NCBI Taxonomy" id="13818"/>
    <lineage>
        <taxon>Eukaryota</taxon>
        <taxon>Viridiplantae</taxon>
        <taxon>Streptophyta</taxon>
        <taxon>Embryophyta</taxon>
        <taxon>Tracheophyta</taxon>
        <taxon>Polypodiopsida</taxon>
        <taxon>Polypodiidae</taxon>
        <taxon>Polypodiales</taxon>
        <taxon>Pteridineae</taxon>
        <taxon>Pteridaceae</taxon>
        <taxon>Vittarioideae</taxon>
        <taxon>Adiantum</taxon>
    </lineage>
</organism>
<dbReference type="EMBL" id="JABFUD020000005">
    <property type="protein sequence ID" value="KAI5080049.1"/>
    <property type="molecule type" value="Genomic_DNA"/>
</dbReference>
<dbReference type="AlphaFoldDB" id="A0A9D4ZLN6"/>
<evidence type="ECO:0000313" key="1">
    <source>
        <dbReference type="EMBL" id="KAI5080049.1"/>
    </source>
</evidence>